<comment type="caution">
    <text evidence="1">The sequence shown here is derived from an EMBL/GenBank/DDBJ whole genome shotgun (WGS) entry which is preliminary data.</text>
</comment>
<reference evidence="1 2" key="1">
    <citation type="journal article" date="2014" name="Genome Biol. Evol.">
        <title>The genome of the myxosporean Thelohanellus kitauei shows adaptations to nutrient acquisition within its fish host.</title>
        <authorList>
            <person name="Yang Y."/>
            <person name="Xiong J."/>
            <person name="Zhou Z."/>
            <person name="Huo F."/>
            <person name="Miao W."/>
            <person name="Ran C."/>
            <person name="Liu Y."/>
            <person name="Zhang J."/>
            <person name="Feng J."/>
            <person name="Wang M."/>
            <person name="Wang M."/>
            <person name="Wang L."/>
            <person name="Yao B."/>
        </authorList>
    </citation>
    <scope>NUCLEOTIDE SEQUENCE [LARGE SCALE GENOMIC DNA]</scope>
    <source>
        <strain evidence="1">Wuqing</strain>
    </source>
</reference>
<accession>A0A0C2MH41</accession>
<gene>
    <name evidence="1" type="ORF">RF11_06663</name>
</gene>
<sequence>MRMLKESVTDRSVRLQMEERMQSNSDMITILIDNIILVIKLNVLGRGGNYCKTVFGRIVRFISCDYVYILTEIQNFYCENEHYLQKMAIFISDGISVMLGKYNGMAAILKREIHHLCGLFCVSNLKDLAVEDT</sequence>
<organism evidence="1 2">
    <name type="scientific">Thelohanellus kitauei</name>
    <name type="common">Myxosporean</name>
    <dbReference type="NCBI Taxonomy" id="669202"/>
    <lineage>
        <taxon>Eukaryota</taxon>
        <taxon>Metazoa</taxon>
        <taxon>Cnidaria</taxon>
        <taxon>Myxozoa</taxon>
        <taxon>Myxosporea</taxon>
        <taxon>Bivalvulida</taxon>
        <taxon>Platysporina</taxon>
        <taxon>Myxobolidae</taxon>
        <taxon>Thelohanellus</taxon>
    </lineage>
</organism>
<dbReference type="EMBL" id="JWZT01004627">
    <property type="protein sequence ID" value="KII63624.1"/>
    <property type="molecule type" value="Genomic_DNA"/>
</dbReference>
<dbReference type="AlphaFoldDB" id="A0A0C2MH41"/>
<evidence type="ECO:0000313" key="1">
    <source>
        <dbReference type="EMBL" id="KII63624.1"/>
    </source>
</evidence>
<proteinExistence type="predicted"/>
<keyword evidence="2" id="KW-1185">Reference proteome</keyword>
<evidence type="ECO:0000313" key="2">
    <source>
        <dbReference type="Proteomes" id="UP000031668"/>
    </source>
</evidence>
<protein>
    <submittedName>
        <fullName evidence="1">Uncharacterized protein</fullName>
    </submittedName>
</protein>
<dbReference type="Proteomes" id="UP000031668">
    <property type="component" value="Unassembled WGS sequence"/>
</dbReference>
<dbReference type="OrthoDB" id="8551997at2759"/>
<name>A0A0C2MH41_THEKT</name>